<dbReference type="AlphaFoldDB" id="A0A024G9F5"/>
<accession>A0A024G9F5</accession>
<feature type="region of interest" description="Disordered" evidence="2">
    <location>
        <begin position="442"/>
        <end position="528"/>
    </location>
</feature>
<feature type="coiled-coil region" evidence="1">
    <location>
        <begin position="673"/>
        <end position="821"/>
    </location>
</feature>
<evidence type="ECO:0000313" key="3">
    <source>
        <dbReference type="EMBL" id="CCI42932.1"/>
    </source>
</evidence>
<evidence type="ECO:0008006" key="5">
    <source>
        <dbReference type="Google" id="ProtNLM"/>
    </source>
</evidence>
<sequence>MDSIAYEAKSTDTVEFIRSIALNPCKKSLIFGEYVQLEEKDAITKWKWDKVMTGDASYHMEFYDHVALNAIKDVSNGRNSCILSVGLDSSHQFRTVFGRDCLNVDAKYEPELSVKATFTASPAFEQAMEDHGQVGLVLLHLLRQYDLSLETSPTISLCFWMLANDTIIDLLRPNSKVHPRESTAEVLSACNVTRVTIKNADILSTLQEAKLKRVIAQEKRITADGEVLTHYFCTISIQSEMKSTTLSIINVANFQRLPVSVKGRSDFTDLDEVRKVIECYKPQADEKVRSDNAPSLDTINSSVAKQILLVLTANCKTYLHLNAINNTLQDSFAKDIIDSLAVSSSTTNAFGEKCIKSSSYEKTTADFDHTALIEPEDHSFAEICTPSSPICNPQEEVSNPLINQSKQDVRSWLEAFTQQKLDIMGGEVDAVTPLRQLEQMKRCRDRERDEAQHLKARAEANTVSDTLWSDPNQWHLMPSEALGDNHCHQGSQLTPCAPTDTSNPDSDGHSDAPESTSDSRFSKVRPKDTTIHVKDNGLVEKSFNEAYDCVQSDEIDRIHEGRQCDPIECEYPMDSPSRSGMYHISEGTKKFPRNDDHANSYSRIERTKNDPNSWKWRPEYTTNETPSTINDIQAKISSSKERILRKNYDALLQIVQEQQKLRQIAQTDAQESKLREQETKTLLEIQMENLKLEIVALKRKLRMHEQTSNWAKVFDDYECEIERQRNGLSRLQDENARLEMRLATITCKDNYGTRLKTSKSALPPNMKKKLQQWFEEKQEAQKQLVALQKKERHFHIHQKLLNEATRKVEELSREIEGKDHHLHRKLLGEARLSADRELATATTDMLYQQVEKLSKEKATAYEQLEATKQALSTHEAEKHRATLLETFLAKHGDRLGISCTGSKMNLNQLPELSSKCWNFQDRGKATAGAILEAGKKLTVAIKKRMPSCLPIVHLLIQTLSTQEVRIQELSHREIDFVQLLLEMCSDTPELSLKDMIHREMKKISEY</sequence>
<dbReference type="InParanoid" id="A0A024G9F5"/>
<gene>
    <name evidence="3" type="ORF">BN9_037160</name>
</gene>
<evidence type="ECO:0000256" key="1">
    <source>
        <dbReference type="SAM" id="Coils"/>
    </source>
</evidence>
<reference evidence="3 4" key="1">
    <citation type="submission" date="2012-05" db="EMBL/GenBank/DDBJ databases">
        <title>Recombination and specialization in a pathogen metapopulation.</title>
        <authorList>
            <person name="Gardiner A."/>
            <person name="Kemen E."/>
            <person name="Schultz-Larsen T."/>
            <person name="MacLean D."/>
            <person name="Van Oosterhout C."/>
            <person name="Jones J.D.G."/>
        </authorList>
    </citation>
    <scope>NUCLEOTIDE SEQUENCE [LARGE SCALE GENOMIC DNA]</scope>
    <source>
        <strain evidence="3 4">Ac Nc2</strain>
    </source>
</reference>
<dbReference type="OrthoDB" id="568026at2759"/>
<comment type="caution">
    <text evidence="3">The sequence shown here is derived from an EMBL/GenBank/DDBJ whole genome shotgun (WGS) entry which is preliminary data.</text>
</comment>
<feature type="compositionally biased region" description="Basic and acidic residues" evidence="2">
    <location>
        <begin position="586"/>
        <end position="598"/>
    </location>
</feature>
<keyword evidence="1" id="KW-0175">Coiled coil</keyword>
<organism evidence="3 4">
    <name type="scientific">Albugo candida</name>
    <dbReference type="NCBI Taxonomy" id="65357"/>
    <lineage>
        <taxon>Eukaryota</taxon>
        <taxon>Sar</taxon>
        <taxon>Stramenopiles</taxon>
        <taxon>Oomycota</taxon>
        <taxon>Peronosporomycetes</taxon>
        <taxon>Albuginales</taxon>
        <taxon>Albuginaceae</taxon>
        <taxon>Albugo</taxon>
    </lineage>
</organism>
<dbReference type="Gene3D" id="3.40.850.10">
    <property type="entry name" value="Kinesin motor domain"/>
    <property type="match status" value="1"/>
</dbReference>
<dbReference type="EMBL" id="CAIX01000041">
    <property type="protein sequence ID" value="CCI42932.1"/>
    <property type="molecule type" value="Genomic_DNA"/>
</dbReference>
<feature type="compositionally biased region" description="Basic and acidic residues" evidence="2">
    <location>
        <begin position="442"/>
        <end position="458"/>
    </location>
</feature>
<feature type="region of interest" description="Disordered" evidence="2">
    <location>
        <begin position="575"/>
        <end position="598"/>
    </location>
</feature>
<proteinExistence type="predicted"/>
<feature type="compositionally biased region" description="Polar residues" evidence="2">
    <location>
        <begin position="488"/>
        <end position="505"/>
    </location>
</feature>
<dbReference type="InterPro" id="IPR036961">
    <property type="entry name" value="Kinesin_motor_dom_sf"/>
</dbReference>
<dbReference type="Proteomes" id="UP000053237">
    <property type="component" value="Unassembled WGS sequence"/>
</dbReference>
<evidence type="ECO:0000256" key="2">
    <source>
        <dbReference type="SAM" id="MobiDB-lite"/>
    </source>
</evidence>
<feature type="compositionally biased region" description="Polar residues" evidence="2">
    <location>
        <begin position="461"/>
        <end position="472"/>
    </location>
</feature>
<feature type="coiled-coil region" evidence="1">
    <location>
        <begin position="850"/>
        <end position="877"/>
    </location>
</feature>
<dbReference type="SUPFAM" id="SSF52540">
    <property type="entry name" value="P-loop containing nucleoside triphosphate hydrolases"/>
    <property type="match status" value="1"/>
</dbReference>
<evidence type="ECO:0000313" key="4">
    <source>
        <dbReference type="Proteomes" id="UP000053237"/>
    </source>
</evidence>
<keyword evidence="4" id="KW-1185">Reference proteome</keyword>
<name>A0A024G9F5_9STRA</name>
<protein>
    <recommendedName>
        <fullName evidence="5">Kinesin motor domain-containing protein</fullName>
    </recommendedName>
</protein>
<dbReference type="InterPro" id="IPR027417">
    <property type="entry name" value="P-loop_NTPase"/>
</dbReference>